<feature type="compositionally biased region" description="Low complexity" evidence="1">
    <location>
        <begin position="799"/>
        <end position="809"/>
    </location>
</feature>
<feature type="compositionally biased region" description="Low complexity" evidence="1">
    <location>
        <begin position="665"/>
        <end position="675"/>
    </location>
</feature>
<reference evidence="3" key="1">
    <citation type="submission" date="2016-10" db="EMBL/GenBank/DDBJ databases">
        <authorList>
            <person name="Jeantristanb JTB J.-T."/>
            <person name="Ricardo R."/>
        </authorList>
    </citation>
    <scope>NUCLEOTIDE SEQUENCE [LARGE SCALE GENOMIC DNA]</scope>
</reference>
<accession>A0A2X0K5Z1</accession>
<proteinExistence type="predicted"/>
<dbReference type="EMBL" id="FMWP01000012">
    <property type="protein sequence ID" value="SCZ88252.1"/>
    <property type="molecule type" value="Genomic_DNA"/>
</dbReference>
<organism evidence="2 3">
    <name type="scientific">Microbotryum saponariae</name>
    <dbReference type="NCBI Taxonomy" id="289078"/>
    <lineage>
        <taxon>Eukaryota</taxon>
        <taxon>Fungi</taxon>
        <taxon>Dikarya</taxon>
        <taxon>Basidiomycota</taxon>
        <taxon>Pucciniomycotina</taxon>
        <taxon>Microbotryomycetes</taxon>
        <taxon>Microbotryales</taxon>
        <taxon>Microbotryaceae</taxon>
        <taxon>Microbotryum</taxon>
    </lineage>
</organism>
<feature type="compositionally biased region" description="Low complexity" evidence="1">
    <location>
        <begin position="606"/>
        <end position="616"/>
    </location>
</feature>
<evidence type="ECO:0000256" key="1">
    <source>
        <dbReference type="SAM" id="MobiDB-lite"/>
    </source>
</evidence>
<feature type="region of interest" description="Disordered" evidence="1">
    <location>
        <begin position="796"/>
        <end position="861"/>
    </location>
</feature>
<feature type="compositionally biased region" description="Polar residues" evidence="1">
    <location>
        <begin position="13"/>
        <end position="23"/>
    </location>
</feature>
<sequence>MQVTKAAQAVRKLSQQPVTTSVPEESRSKPHDTPPSYTTSPESPAGLAFRKARSALAGVTSTVTPKSPRGAIRTSPRPNDEARQNSFRGAKANSASFRLAIAGNGIPPSPPMPEPVVNVLSIQGLKDYAPGPGLDNTGNTARAQTPDEDVPVIRESRYKDGYLPRTSLGPSFTVPALDGLGLIGFGEEDIVMSDTTAQAHTARMARSSSAGTPTQQGDNLSNKSASSGLKNVAGLTLPRAKLNRTSSSSVHTLEIKLASASFRLSAADAAALAASQPLAESAPPRRTSVPNLQSKVAEYRRRETNQLNPTSRVGAMGPALAAERRRTVAGDPRSSSSSMNRAALRESLYKPLPSKPTMQAPSLRGAPSGYCIRPSVPTATQTPSWWPSSTYAPLASSSAKSVNTDNTVPFTSSMPRSAVHKWSNTPPQAYSSFPISDLALLATPANLEAFPSPSLYSVADTAASPPLPRLPVEAWNSLTLHEPEPQPVQIFSSGPRNMSRRTSTSSNSPTLHSPPLMSSARLASPATVAPNVKAEFVPAPSSGAEPRPTPNQAEHTSSAEKDNEAPIPAAVPRPEARHSLRSTRSTSMYASQDTRSSMASNGKRGSLPSESLSWSEPRPYVRARPVSVFNPLYQPSVPFQPQKKLAPIDHDMLVSGDRLRERRLSSVSRRSSASLGTPERRLSGMDGSDEYSTAHNSPPLGDSGGSLMRFNASFAAAPAAQPTESGPEDNIGPKTLAPPSATVTSQSIFSSPIIIPATPIPASTSSIPSVPHDNDDADDGEALLVAPIARRASSLSVDITATRRYSSSTTPPPRPIPSPLRRSSLSASPDTPTVRRKSFGPPVNPPSPMRRSPSPAVAVDA</sequence>
<protein>
    <submittedName>
        <fullName evidence="2">BZ3500_MvSof-1268-A1-R1_Chr2-1g04288 protein</fullName>
    </submittedName>
</protein>
<feature type="compositionally biased region" description="Low complexity" evidence="1">
    <location>
        <begin position="819"/>
        <end position="829"/>
    </location>
</feature>
<feature type="compositionally biased region" description="Low complexity" evidence="1">
    <location>
        <begin position="495"/>
        <end position="510"/>
    </location>
</feature>
<keyword evidence="3" id="KW-1185">Reference proteome</keyword>
<feature type="compositionally biased region" description="Polar residues" evidence="1">
    <location>
        <begin position="206"/>
        <end position="227"/>
    </location>
</feature>
<feature type="compositionally biased region" description="Low complexity" evidence="1">
    <location>
        <begin position="34"/>
        <end position="44"/>
    </location>
</feature>
<feature type="region of interest" description="Disordered" evidence="1">
    <location>
        <begin position="297"/>
        <end position="341"/>
    </location>
</feature>
<feature type="region of interest" description="Disordered" evidence="1">
    <location>
        <begin position="203"/>
        <end position="227"/>
    </location>
</feature>
<dbReference type="AlphaFoldDB" id="A0A2X0K5Z1"/>
<gene>
    <name evidence="2" type="ORF">BZ3500_MVSOF-1268-A1-R1_CHR2-1G04288</name>
</gene>
<evidence type="ECO:0000313" key="2">
    <source>
        <dbReference type="EMBL" id="SCZ88252.1"/>
    </source>
</evidence>
<evidence type="ECO:0000313" key="3">
    <source>
        <dbReference type="Proteomes" id="UP000249723"/>
    </source>
</evidence>
<feature type="region of interest" description="Disordered" evidence="1">
    <location>
        <begin position="481"/>
        <end position="518"/>
    </location>
</feature>
<feature type="region of interest" description="Disordered" evidence="1">
    <location>
        <begin position="659"/>
        <end position="743"/>
    </location>
</feature>
<feature type="compositionally biased region" description="Low complexity" evidence="1">
    <location>
        <begin position="760"/>
        <end position="771"/>
    </location>
</feature>
<name>A0A2X0K5Z1_9BASI</name>
<dbReference type="Proteomes" id="UP000249723">
    <property type="component" value="Unassembled WGS sequence"/>
</dbReference>
<feature type="region of interest" description="Disordered" evidence="1">
    <location>
        <begin position="537"/>
        <end position="616"/>
    </location>
</feature>
<feature type="compositionally biased region" description="Polar residues" evidence="1">
    <location>
        <begin position="582"/>
        <end position="600"/>
    </location>
</feature>
<feature type="region of interest" description="Disordered" evidence="1">
    <location>
        <begin position="1"/>
        <end position="88"/>
    </location>
</feature>
<feature type="region of interest" description="Disordered" evidence="1">
    <location>
        <begin position="760"/>
        <end position="782"/>
    </location>
</feature>
<dbReference type="OrthoDB" id="2537624at2759"/>